<keyword evidence="6" id="KW-1185">Reference proteome</keyword>
<evidence type="ECO:0000256" key="3">
    <source>
        <dbReference type="ARBA" id="ARBA00023163"/>
    </source>
</evidence>
<dbReference type="InterPro" id="IPR000835">
    <property type="entry name" value="HTH_MarR-typ"/>
</dbReference>
<dbReference type="Pfam" id="PF01047">
    <property type="entry name" value="MarR"/>
    <property type="match status" value="1"/>
</dbReference>
<evidence type="ECO:0000256" key="2">
    <source>
        <dbReference type="ARBA" id="ARBA00023125"/>
    </source>
</evidence>
<dbReference type="InterPro" id="IPR036388">
    <property type="entry name" value="WH-like_DNA-bd_sf"/>
</dbReference>
<keyword evidence="3" id="KW-0804">Transcription</keyword>
<reference evidence="6" key="1">
    <citation type="journal article" date="2019" name="Int. J. Syst. Evol. Microbiol.">
        <title>The Global Catalogue of Microorganisms (GCM) 10K type strain sequencing project: providing services to taxonomists for standard genome sequencing and annotation.</title>
        <authorList>
            <consortium name="The Broad Institute Genomics Platform"/>
            <consortium name="The Broad Institute Genome Sequencing Center for Infectious Disease"/>
            <person name="Wu L."/>
            <person name="Ma J."/>
        </authorList>
    </citation>
    <scope>NUCLEOTIDE SEQUENCE [LARGE SCALE GENOMIC DNA]</scope>
    <source>
        <strain evidence="6">CCM 8950</strain>
    </source>
</reference>
<organism evidence="5 6">
    <name type="scientific">Secundilactobacillus hailunensis</name>
    <dbReference type="NCBI Taxonomy" id="2559923"/>
    <lineage>
        <taxon>Bacteria</taxon>
        <taxon>Bacillati</taxon>
        <taxon>Bacillota</taxon>
        <taxon>Bacilli</taxon>
        <taxon>Lactobacillales</taxon>
        <taxon>Lactobacillaceae</taxon>
        <taxon>Secundilactobacillus</taxon>
    </lineage>
</organism>
<evidence type="ECO:0000313" key="5">
    <source>
        <dbReference type="EMBL" id="MFC6253913.1"/>
    </source>
</evidence>
<dbReference type="InterPro" id="IPR023187">
    <property type="entry name" value="Tscrpt_reg_MarR-type_CS"/>
</dbReference>
<dbReference type="PANTHER" id="PTHR35790">
    <property type="entry name" value="HTH-TYPE TRANSCRIPTIONAL REGULATOR PCHR"/>
    <property type="match status" value="1"/>
</dbReference>
<dbReference type="EMBL" id="JBHSSA010000039">
    <property type="protein sequence ID" value="MFC6253913.1"/>
    <property type="molecule type" value="Genomic_DNA"/>
</dbReference>
<name>A0ABW1T8Y0_9LACO</name>
<keyword evidence="1" id="KW-0805">Transcription regulation</keyword>
<dbReference type="SMART" id="SM00347">
    <property type="entry name" value="HTH_MARR"/>
    <property type="match status" value="1"/>
</dbReference>
<dbReference type="InterPro" id="IPR052067">
    <property type="entry name" value="Metal_resp_HTH_trans_reg"/>
</dbReference>
<dbReference type="RefSeq" id="WP_137631159.1">
    <property type="nucleotide sequence ID" value="NZ_BJDO01000024.1"/>
</dbReference>
<accession>A0ABW1T8Y0</accession>
<dbReference type="SUPFAM" id="SSF46785">
    <property type="entry name" value="Winged helix' DNA-binding domain"/>
    <property type="match status" value="1"/>
</dbReference>
<feature type="domain" description="HTH marR-type" evidence="4">
    <location>
        <begin position="4"/>
        <end position="141"/>
    </location>
</feature>
<keyword evidence="2" id="KW-0238">DNA-binding</keyword>
<proteinExistence type="predicted"/>
<evidence type="ECO:0000256" key="1">
    <source>
        <dbReference type="ARBA" id="ARBA00023015"/>
    </source>
</evidence>
<sequence>MTTQQQFYKSLKTLLDKMQLLDQAEMQAKLADFKPAEVHTIQYIGQHIGANVTAIAAGMYVTRGAVSKMTKRLIRRGLIEKYQSVENKKEVYFRLTAAGQEVYEQHEAMDRQHDQRDQVVFDSADPKQVAGTLQFLQAYNDHLDHELQRPKQGD</sequence>
<evidence type="ECO:0000313" key="6">
    <source>
        <dbReference type="Proteomes" id="UP001596190"/>
    </source>
</evidence>
<evidence type="ECO:0000259" key="4">
    <source>
        <dbReference type="PROSITE" id="PS50995"/>
    </source>
</evidence>
<dbReference type="PROSITE" id="PS01117">
    <property type="entry name" value="HTH_MARR_1"/>
    <property type="match status" value="1"/>
</dbReference>
<protein>
    <submittedName>
        <fullName evidence="5">MarR family transcriptional regulator</fullName>
    </submittedName>
</protein>
<dbReference type="PANTHER" id="PTHR35790:SF4">
    <property type="entry name" value="HTH-TYPE TRANSCRIPTIONAL REGULATOR PCHR"/>
    <property type="match status" value="1"/>
</dbReference>
<dbReference type="InterPro" id="IPR036390">
    <property type="entry name" value="WH_DNA-bd_sf"/>
</dbReference>
<dbReference type="Proteomes" id="UP001596190">
    <property type="component" value="Unassembled WGS sequence"/>
</dbReference>
<dbReference type="PROSITE" id="PS50995">
    <property type="entry name" value="HTH_MARR_2"/>
    <property type="match status" value="1"/>
</dbReference>
<dbReference type="Gene3D" id="1.10.10.10">
    <property type="entry name" value="Winged helix-like DNA-binding domain superfamily/Winged helix DNA-binding domain"/>
    <property type="match status" value="1"/>
</dbReference>
<gene>
    <name evidence="5" type="ORF">ACFP1H_04880</name>
</gene>
<comment type="caution">
    <text evidence="5">The sequence shown here is derived from an EMBL/GenBank/DDBJ whole genome shotgun (WGS) entry which is preliminary data.</text>
</comment>